<protein>
    <recommendedName>
        <fullName evidence="1">DUF4097 domain-containing protein</fullName>
    </recommendedName>
</protein>
<reference evidence="2 3" key="1">
    <citation type="journal article" date="2014" name="PLoS Genet.">
        <title>Phylogenetically driven sequencing of extremely halophilic archaea reveals strategies for static and dynamic osmo-response.</title>
        <authorList>
            <person name="Becker E.A."/>
            <person name="Seitzer P.M."/>
            <person name="Tritt A."/>
            <person name="Larsen D."/>
            <person name="Krusor M."/>
            <person name="Yao A.I."/>
            <person name="Wu D."/>
            <person name="Madern D."/>
            <person name="Eisen J.A."/>
            <person name="Darling A.E."/>
            <person name="Facciotti M.T."/>
        </authorList>
    </citation>
    <scope>NUCLEOTIDE SEQUENCE [LARGE SCALE GENOMIC DNA]</scope>
    <source>
        <strain evidence="2 3">DSM 12281</strain>
    </source>
</reference>
<dbReference type="Pfam" id="PF13349">
    <property type="entry name" value="DUF4097"/>
    <property type="match status" value="1"/>
</dbReference>
<dbReference type="PATRIC" id="fig|1230458.4.peg.1121"/>
<feature type="domain" description="DUF4097" evidence="1">
    <location>
        <begin position="137"/>
        <end position="283"/>
    </location>
</feature>
<evidence type="ECO:0000313" key="3">
    <source>
        <dbReference type="Proteomes" id="UP000011648"/>
    </source>
</evidence>
<comment type="caution">
    <text evidence="2">The sequence shown here is derived from an EMBL/GenBank/DDBJ whole genome shotgun (WGS) entry which is preliminary data.</text>
</comment>
<sequence>MDTEITRRRAVIATAAVSAGGVALGGIAATRVLEDRDDETASETFTATYDVDEVSIATVTGPISITGSERETVELEVEQYGAERALDRTTLSADEHNGTLDVSVDYDQTLVEQFGLTADSRPDSEIVCTVPHEIERAVLETRNGAIDVRNIESIVSASTANGEITLEDVSTIDSLSSTNGAINATSARLSDGALIETTNGDITIDADALGGDATFESTNGAIDYTLNETVDATVAATTVNGDISLTATHADPVTQTGSELEATVGDGTHQLQFETTNGDVTITD</sequence>
<proteinExistence type="predicted"/>
<keyword evidence="3" id="KW-1185">Reference proteome</keyword>
<dbReference type="InterPro" id="IPR025164">
    <property type="entry name" value="Toastrack_DUF4097"/>
</dbReference>
<dbReference type="OrthoDB" id="381114at2157"/>
<evidence type="ECO:0000259" key="1">
    <source>
        <dbReference type="Pfam" id="PF13349"/>
    </source>
</evidence>
<gene>
    <name evidence="2" type="ORF">C484_05562</name>
</gene>
<dbReference type="RefSeq" id="WP_006824947.1">
    <property type="nucleotide sequence ID" value="NZ_AOIL01000016.1"/>
</dbReference>
<dbReference type="Proteomes" id="UP000011648">
    <property type="component" value="Unassembled WGS sequence"/>
</dbReference>
<organism evidence="2 3">
    <name type="scientific">Natrialba taiwanensis DSM 12281</name>
    <dbReference type="NCBI Taxonomy" id="1230458"/>
    <lineage>
        <taxon>Archaea</taxon>
        <taxon>Methanobacteriati</taxon>
        <taxon>Methanobacteriota</taxon>
        <taxon>Stenosarchaea group</taxon>
        <taxon>Halobacteria</taxon>
        <taxon>Halobacteriales</taxon>
        <taxon>Natrialbaceae</taxon>
        <taxon>Natrialba</taxon>
    </lineage>
</organism>
<dbReference type="AlphaFoldDB" id="M0A8U5"/>
<accession>M0A8U5</accession>
<name>M0A8U5_9EURY</name>
<dbReference type="EMBL" id="AOIL01000016">
    <property type="protein sequence ID" value="ELY94791.1"/>
    <property type="molecule type" value="Genomic_DNA"/>
</dbReference>
<evidence type="ECO:0000313" key="2">
    <source>
        <dbReference type="EMBL" id="ELY94791.1"/>
    </source>
</evidence>